<keyword evidence="4" id="KW-1185">Reference proteome</keyword>
<gene>
    <name evidence="3" type="ORF">Q9L58_004274</name>
</gene>
<reference evidence="3 4" key="1">
    <citation type="submission" date="2024-02" db="EMBL/GenBank/DDBJ databases">
        <title>Discinaceae phylogenomics.</title>
        <authorList>
            <person name="Dirks A.C."/>
            <person name="James T.Y."/>
        </authorList>
    </citation>
    <scope>NUCLEOTIDE SEQUENCE [LARGE SCALE GENOMIC DNA]</scope>
    <source>
        <strain evidence="3 4">ACD0624</strain>
    </source>
</reference>
<feature type="region of interest" description="Disordered" evidence="1">
    <location>
        <begin position="63"/>
        <end position="82"/>
    </location>
</feature>
<dbReference type="InterPro" id="IPR013087">
    <property type="entry name" value="Znf_C2H2_type"/>
</dbReference>
<organism evidence="3 4">
    <name type="scientific">Discina gigas</name>
    <dbReference type="NCBI Taxonomy" id="1032678"/>
    <lineage>
        <taxon>Eukaryota</taxon>
        <taxon>Fungi</taxon>
        <taxon>Dikarya</taxon>
        <taxon>Ascomycota</taxon>
        <taxon>Pezizomycotina</taxon>
        <taxon>Pezizomycetes</taxon>
        <taxon>Pezizales</taxon>
        <taxon>Discinaceae</taxon>
        <taxon>Discina</taxon>
    </lineage>
</organism>
<evidence type="ECO:0000313" key="4">
    <source>
        <dbReference type="Proteomes" id="UP001447188"/>
    </source>
</evidence>
<name>A0ABR3GMH1_9PEZI</name>
<evidence type="ECO:0000259" key="2">
    <source>
        <dbReference type="PROSITE" id="PS00028"/>
    </source>
</evidence>
<feature type="compositionally biased region" description="Basic and acidic residues" evidence="1">
    <location>
        <begin position="307"/>
        <end position="318"/>
    </location>
</feature>
<protein>
    <recommendedName>
        <fullName evidence="2">C2H2-type domain-containing protein</fullName>
    </recommendedName>
</protein>
<accession>A0ABR3GMH1</accession>
<proteinExistence type="predicted"/>
<feature type="compositionally biased region" description="Basic residues" evidence="1">
    <location>
        <begin position="183"/>
        <end position="193"/>
    </location>
</feature>
<feature type="domain" description="C2H2-type" evidence="2">
    <location>
        <begin position="239"/>
        <end position="261"/>
    </location>
</feature>
<evidence type="ECO:0000313" key="3">
    <source>
        <dbReference type="EMBL" id="KAL0636791.1"/>
    </source>
</evidence>
<comment type="caution">
    <text evidence="3">The sequence shown here is derived from an EMBL/GenBank/DDBJ whole genome shotgun (WGS) entry which is preliminary data.</text>
</comment>
<dbReference type="Proteomes" id="UP001447188">
    <property type="component" value="Unassembled WGS sequence"/>
</dbReference>
<evidence type="ECO:0000256" key="1">
    <source>
        <dbReference type="SAM" id="MobiDB-lite"/>
    </source>
</evidence>
<feature type="region of interest" description="Disordered" evidence="1">
    <location>
        <begin position="263"/>
        <end position="341"/>
    </location>
</feature>
<feature type="region of interest" description="Disordered" evidence="1">
    <location>
        <begin position="163"/>
        <end position="194"/>
    </location>
</feature>
<dbReference type="PROSITE" id="PS00028">
    <property type="entry name" value="ZINC_FINGER_C2H2_1"/>
    <property type="match status" value="1"/>
</dbReference>
<dbReference type="EMBL" id="JBBBZM010000044">
    <property type="protein sequence ID" value="KAL0636791.1"/>
    <property type="molecule type" value="Genomic_DNA"/>
</dbReference>
<sequence length="356" mass="40499">MEVNEMGQDQGLAFHLAQFQARGYPHTQDGYEMGSTTDEHDGRIVLLEPSTQSLDGGLLLGVSPNEHEKQQNDGLGEQQSRPEFTMTNRDMAKIDVTRKEEQGDEEFAMVRKENDHQAQFPSATVIGIYHADRLRMLELPDEEEFVHEYHPTRQQLEKWQAIPPEKSAGKSKRKLAEGESARHGAKSAKHRKTTRIENKARSIVCNTCNKPVGSSEEWLIHIHQSTEEEGSKEKHNLMCPLCGEVFQSFKLFRCHILSTAHATPDETTTTRRENNMYEYNGEEEVDNNKEDRMEQDDERGEEGSSNAERKGEGDRVFQRESSIFGRMQAIPGPQDGTSLRQFLERESQGLLAKLGI</sequence>